<feature type="transmembrane region" description="Helical" evidence="2">
    <location>
        <begin position="420"/>
        <end position="441"/>
    </location>
</feature>
<keyword evidence="4" id="KW-0808">Transferase</keyword>
<feature type="transmembrane region" description="Helical" evidence="2">
    <location>
        <begin position="37"/>
        <end position="55"/>
    </location>
</feature>
<evidence type="ECO:0000313" key="4">
    <source>
        <dbReference type="EMBL" id="MEX3594710.1"/>
    </source>
</evidence>
<feature type="domain" description="Acyltransferase 3" evidence="3">
    <location>
        <begin position="35"/>
        <end position="366"/>
    </location>
</feature>
<feature type="region of interest" description="Disordered" evidence="1">
    <location>
        <begin position="1"/>
        <end position="31"/>
    </location>
</feature>
<evidence type="ECO:0000256" key="2">
    <source>
        <dbReference type="SAM" id="Phobius"/>
    </source>
</evidence>
<keyword evidence="2" id="KW-0812">Transmembrane</keyword>
<feature type="transmembrane region" description="Helical" evidence="2">
    <location>
        <begin position="313"/>
        <end position="333"/>
    </location>
</feature>
<keyword evidence="5" id="KW-1185">Reference proteome</keyword>
<feature type="transmembrane region" description="Helical" evidence="2">
    <location>
        <begin position="243"/>
        <end position="263"/>
    </location>
</feature>
<feature type="transmembrane region" description="Helical" evidence="2">
    <location>
        <begin position="189"/>
        <end position="206"/>
    </location>
</feature>
<keyword evidence="2" id="KW-0472">Membrane</keyword>
<accession>A0ABV3V288</accession>
<comment type="caution">
    <text evidence="4">The sequence shown here is derived from an EMBL/GenBank/DDBJ whole genome shotgun (WGS) entry which is preliminary data.</text>
</comment>
<dbReference type="RefSeq" id="WP_368629364.1">
    <property type="nucleotide sequence ID" value="NZ_JAYWLU010000007.1"/>
</dbReference>
<keyword evidence="2" id="KW-1133">Transmembrane helix</keyword>
<feature type="transmembrane region" description="Helical" evidence="2">
    <location>
        <begin position="353"/>
        <end position="372"/>
    </location>
</feature>
<organism evidence="4 5">
    <name type="scientific">Kocuria carniphila</name>
    <dbReference type="NCBI Taxonomy" id="262208"/>
    <lineage>
        <taxon>Bacteria</taxon>
        <taxon>Bacillati</taxon>
        <taxon>Actinomycetota</taxon>
        <taxon>Actinomycetes</taxon>
        <taxon>Micrococcales</taxon>
        <taxon>Micrococcaceae</taxon>
        <taxon>Kocuria</taxon>
    </lineage>
</organism>
<evidence type="ECO:0000259" key="3">
    <source>
        <dbReference type="Pfam" id="PF01757"/>
    </source>
</evidence>
<name>A0ABV3V288_9MICC</name>
<dbReference type="EC" id="2.3.1.-" evidence="4"/>
<protein>
    <submittedName>
        <fullName evidence="4">Acyltransferase</fullName>
        <ecNumber evidence="4">2.3.1.-</ecNumber>
    </submittedName>
</protein>
<proteinExistence type="predicted"/>
<keyword evidence="4" id="KW-0012">Acyltransferase</keyword>
<evidence type="ECO:0000256" key="1">
    <source>
        <dbReference type="SAM" id="MobiDB-lite"/>
    </source>
</evidence>
<dbReference type="GO" id="GO:0016746">
    <property type="term" value="F:acyltransferase activity"/>
    <property type="evidence" value="ECO:0007669"/>
    <property type="project" value="UniProtKB-KW"/>
</dbReference>
<feature type="transmembrane region" description="Helical" evidence="2">
    <location>
        <begin position="275"/>
        <end position="292"/>
    </location>
</feature>
<evidence type="ECO:0000313" key="5">
    <source>
        <dbReference type="Proteomes" id="UP001558481"/>
    </source>
</evidence>
<dbReference type="Pfam" id="PF01757">
    <property type="entry name" value="Acyl_transf_3"/>
    <property type="match status" value="1"/>
</dbReference>
<feature type="transmembrane region" description="Helical" evidence="2">
    <location>
        <begin position="160"/>
        <end position="177"/>
    </location>
</feature>
<sequence length="455" mass="48779">MSVQLRTPSPPLRLSPTSRPGKPGAPTKTGRDSTVDLIRALCLLVVVALHTMMAGVERTPDGGLLTSVALADTDWFVPVSWFIQVMPLFFIAGGFASLTQWRRMRARGASWQHYVISRTQRLAVPTVVLFGVVGLVLVMASGSGLDAGLVAEVRLRVGQPLWFLAVYLGVTALVPFMARWHEQRPGRTIAALGLGVVAVDAARLALGAPAIGLANLALVWLLMQQLGFLFHDGAAARWPRGRLYVGLAVSLLTLFAVVTWGPYSADMLVNLNPPTAAIVLLGSAQFFALRLLKPRLDASRVAASIGATISARAMTIYLWHMPVVLGLVFVLWTLGFPLPEPHSGSWWATRLPWLLAVAAVLLVVVPTLDRVERRLVSVVAARKVVGVRTSSRFALDSGAVLVVVMAIIGVALMLTQALPLVPTAFLSVGLLAGSVLVGRMLDRVPSHPFSEPHVS</sequence>
<dbReference type="EMBL" id="JAYWLU010000007">
    <property type="protein sequence ID" value="MEX3594710.1"/>
    <property type="molecule type" value="Genomic_DNA"/>
</dbReference>
<gene>
    <name evidence="4" type="ORF">VVR66_08295</name>
</gene>
<dbReference type="InterPro" id="IPR002656">
    <property type="entry name" value="Acyl_transf_3_dom"/>
</dbReference>
<feature type="transmembrane region" description="Helical" evidence="2">
    <location>
        <begin position="393"/>
        <end position="414"/>
    </location>
</feature>
<dbReference type="Proteomes" id="UP001558481">
    <property type="component" value="Unassembled WGS sequence"/>
</dbReference>
<feature type="transmembrane region" description="Helical" evidence="2">
    <location>
        <begin position="75"/>
        <end position="101"/>
    </location>
</feature>
<feature type="transmembrane region" description="Helical" evidence="2">
    <location>
        <begin position="122"/>
        <end position="140"/>
    </location>
</feature>
<reference evidence="4 5" key="1">
    <citation type="journal article" date="2024" name="Fungal Genet. Biol.">
        <title>The porcine skin microbiome exhibits broad fungal antagonism.</title>
        <authorList>
            <person name="De La Cruz K.F."/>
            <person name="Townsend E.C."/>
            <person name="Alex Cheong J.Z."/>
            <person name="Salamzade R."/>
            <person name="Liu A."/>
            <person name="Sandstrom S."/>
            <person name="Davila E."/>
            <person name="Huang L."/>
            <person name="Xu K.H."/>
            <person name="Wu S.Y."/>
            <person name="Meudt J.J."/>
            <person name="Shanmuganayagam D."/>
            <person name="Gibson A.L.F."/>
            <person name="Kalan L.R."/>
        </authorList>
    </citation>
    <scope>NUCLEOTIDE SEQUENCE [LARGE SCALE GENOMIC DNA]</scope>
    <source>
        <strain evidence="4 5">LK2625</strain>
    </source>
</reference>
<feature type="transmembrane region" description="Helical" evidence="2">
    <location>
        <begin position="212"/>
        <end position="231"/>
    </location>
</feature>